<dbReference type="UniPathway" id="UPA00558">
    <property type="reaction ID" value="UER00616"/>
</dbReference>
<keyword evidence="4 11" id="KW-0443">Lipid metabolism</keyword>
<dbReference type="NCBIfam" id="TIGR00163">
    <property type="entry name" value="PS_decarb"/>
    <property type="match status" value="1"/>
</dbReference>
<gene>
    <name evidence="11" type="primary">psd</name>
    <name evidence="12" type="ORF">SAMN03080606_01679</name>
</gene>
<evidence type="ECO:0000256" key="8">
    <source>
        <dbReference type="ARBA" id="ARBA00023239"/>
    </source>
</evidence>
<comment type="subcellular location">
    <subcellularLocation>
        <location evidence="11">Cell membrane</location>
        <topology evidence="11">Peripheral membrane protein</topology>
    </subcellularLocation>
</comment>
<organism evidence="12 13">
    <name type="scientific">Alkaliphilus peptidifermentans DSM 18978</name>
    <dbReference type="NCBI Taxonomy" id="1120976"/>
    <lineage>
        <taxon>Bacteria</taxon>
        <taxon>Bacillati</taxon>
        <taxon>Bacillota</taxon>
        <taxon>Clostridia</taxon>
        <taxon>Peptostreptococcales</taxon>
        <taxon>Natronincolaceae</taxon>
        <taxon>Alkaliphilus</taxon>
    </lineage>
</organism>
<keyword evidence="7 11" id="KW-0594">Phospholipid biosynthesis</keyword>
<dbReference type="InterPro" id="IPR003817">
    <property type="entry name" value="PS_Dcarbxylase"/>
</dbReference>
<evidence type="ECO:0000256" key="11">
    <source>
        <dbReference type="HAMAP-Rule" id="MF_00663"/>
    </source>
</evidence>
<feature type="chain" id="PRO_5023278982" description="Phosphatidylserine decarboxylase beta chain" evidence="11">
    <location>
        <begin position="1"/>
        <end position="257"/>
    </location>
</feature>
<keyword evidence="8 11" id="KW-0456">Lyase</keyword>
<feature type="chain" id="PRO_5023278981" description="Phosphatidylserine decarboxylase alpha chain" evidence="11">
    <location>
        <begin position="258"/>
        <end position="297"/>
    </location>
</feature>
<dbReference type="GO" id="GO:0005886">
    <property type="term" value="C:plasma membrane"/>
    <property type="evidence" value="ECO:0007669"/>
    <property type="project" value="UniProtKB-SubCell"/>
</dbReference>
<accession>A0A1G5GIG3</accession>
<keyword evidence="13" id="KW-1185">Reference proteome</keyword>
<feature type="site" description="Cleavage (non-hydrolytic); by autocatalysis" evidence="11">
    <location>
        <begin position="257"/>
        <end position="258"/>
    </location>
</feature>
<comment type="pathway">
    <text evidence="11">Phospholipid metabolism; phosphatidylethanolamine biosynthesis; phosphatidylethanolamine from CDP-diacylglycerol: step 2/2.</text>
</comment>
<dbReference type="NCBIfam" id="NF001941">
    <property type="entry name" value="PRK00723.1"/>
    <property type="match status" value="1"/>
</dbReference>
<evidence type="ECO:0000313" key="13">
    <source>
        <dbReference type="Proteomes" id="UP000198636"/>
    </source>
</evidence>
<keyword evidence="11" id="KW-1003">Cell membrane</keyword>
<comment type="subunit">
    <text evidence="11">Heterodimer of a large membrane-associated beta subunit and a small pyruvoyl-containing alpha subunit.</text>
</comment>
<comment type="pathway">
    <text evidence="1">Lipid metabolism.</text>
</comment>
<dbReference type="GO" id="GO:0004609">
    <property type="term" value="F:phosphatidylserine decarboxylase activity"/>
    <property type="evidence" value="ECO:0007669"/>
    <property type="project" value="UniProtKB-UniRule"/>
</dbReference>
<protein>
    <recommendedName>
        <fullName evidence="11">Phosphatidylserine decarboxylase proenzyme</fullName>
        <ecNumber evidence="11">4.1.1.65</ecNumber>
    </recommendedName>
    <component>
        <recommendedName>
            <fullName evidence="11">Phosphatidylserine decarboxylase alpha chain</fullName>
        </recommendedName>
    </component>
    <component>
        <recommendedName>
            <fullName evidence="11">Phosphatidylserine decarboxylase beta chain</fullName>
        </recommendedName>
    </component>
</protein>
<dbReference type="Pfam" id="PF02666">
    <property type="entry name" value="PS_Dcarbxylase"/>
    <property type="match status" value="1"/>
</dbReference>
<dbReference type="EC" id="4.1.1.65" evidence="11"/>
<evidence type="ECO:0000313" key="12">
    <source>
        <dbReference type="EMBL" id="SCY50498.1"/>
    </source>
</evidence>
<dbReference type="PANTHER" id="PTHR10067:SF17">
    <property type="entry name" value="PHOSPHATIDYLSERINE DECARBOXYLASE PROENZYME 2"/>
    <property type="match status" value="1"/>
</dbReference>
<proteinExistence type="inferred from homology"/>
<evidence type="ECO:0000256" key="4">
    <source>
        <dbReference type="ARBA" id="ARBA00023098"/>
    </source>
</evidence>
<keyword evidence="10 11" id="KW-0670">Pyruvate</keyword>
<evidence type="ECO:0000256" key="3">
    <source>
        <dbReference type="ARBA" id="ARBA00022793"/>
    </source>
</evidence>
<dbReference type="HAMAP" id="MF_00663">
    <property type="entry name" value="PS_decarb_PSD_B_type2"/>
    <property type="match status" value="1"/>
</dbReference>
<dbReference type="Proteomes" id="UP000198636">
    <property type="component" value="Unassembled WGS sequence"/>
</dbReference>
<dbReference type="RefSeq" id="WP_091542218.1">
    <property type="nucleotide sequence ID" value="NZ_FMUS01000009.1"/>
</dbReference>
<feature type="active site" description="Schiff-base intermediate with substrate; via pyruvic acid; for decarboxylase activity" evidence="11">
    <location>
        <position position="258"/>
    </location>
</feature>
<evidence type="ECO:0000256" key="1">
    <source>
        <dbReference type="ARBA" id="ARBA00005189"/>
    </source>
</evidence>
<dbReference type="PANTHER" id="PTHR10067">
    <property type="entry name" value="PHOSPHATIDYLSERINE DECARBOXYLASE"/>
    <property type="match status" value="1"/>
</dbReference>
<evidence type="ECO:0000256" key="6">
    <source>
        <dbReference type="ARBA" id="ARBA00023145"/>
    </source>
</evidence>
<evidence type="ECO:0000256" key="10">
    <source>
        <dbReference type="ARBA" id="ARBA00023317"/>
    </source>
</evidence>
<feature type="active site" description="Charge relay system; for autoendoproteolytic cleavage activity" evidence="11">
    <location>
        <position position="258"/>
    </location>
</feature>
<feature type="modified residue" description="Pyruvic acid (Ser); by autocatalysis" evidence="11">
    <location>
        <position position="258"/>
    </location>
</feature>
<evidence type="ECO:0000256" key="5">
    <source>
        <dbReference type="ARBA" id="ARBA00023136"/>
    </source>
</evidence>
<comment type="PTM">
    <text evidence="11">Is synthesized initially as an inactive proenzyme. Formation of the active enzyme involves a self-maturation process in which the active site pyruvoyl group is generated from an internal serine residue via an autocatalytic post-translational modification. Two non-identical subunits are generated from the proenzyme in this reaction, and the pyruvate is formed at the N-terminus of the alpha chain, which is derived from the carboxyl end of the proenzyme. The autoendoproteolytic cleavage occurs by a canonical serine protease mechanism, in which the side chain hydroxyl group of the serine supplies its oxygen atom to form the C-terminus of the beta chain, while the remainder of the serine residue undergoes an oxidative deamination to produce ammonia and the pyruvoyl prosthetic group on the alpha chain. During this reaction, the Ser that is part of the protease active site of the proenzyme becomes the pyruvoyl prosthetic group, which constitutes an essential element of the active site of the mature decarboxylase.</text>
</comment>
<comment type="cofactor">
    <cofactor evidence="11">
        <name>pyruvate</name>
        <dbReference type="ChEBI" id="CHEBI:15361"/>
    </cofactor>
    <text evidence="11">Binds 1 pyruvoyl group covalently per subunit.</text>
</comment>
<evidence type="ECO:0000256" key="2">
    <source>
        <dbReference type="ARBA" id="ARBA00022516"/>
    </source>
</evidence>
<dbReference type="STRING" id="1120976.SAMN03080606_01679"/>
<feature type="active site" description="Charge relay system; for autoendoproteolytic cleavage activity" evidence="11">
    <location>
        <position position="115"/>
    </location>
</feature>
<dbReference type="OrthoDB" id="9802030at2"/>
<dbReference type="InterPro" id="IPR033179">
    <property type="entry name" value="PSD_type2_pro"/>
</dbReference>
<keyword evidence="6 11" id="KW-0865">Zymogen</keyword>
<feature type="active site" description="Charge relay system; for autoendoproteolytic cleavage activity" evidence="11">
    <location>
        <position position="171"/>
    </location>
</feature>
<comment type="catalytic activity">
    <reaction evidence="11">
        <text>a 1,2-diacyl-sn-glycero-3-phospho-L-serine + H(+) = a 1,2-diacyl-sn-glycero-3-phosphoethanolamine + CO2</text>
        <dbReference type="Rhea" id="RHEA:20828"/>
        <dbReference type="ChEBI" id="CHEBI:15378"/>
        <dbReference type="ChEBI" id="CHEBI:16526"/>
        <dbReference type="ChEBI" id="CHEBI:57262"/>
        <dbReference type="ChEBI" id="CHEBI:64612"/>
        <dbReference type="EC" id="4.1.1.65"/>
    </reaction>
</comment>
<keyword evidence="5 11" id="KW-0472">Membrane</keyword>
<dbReference type="InterPro" id="IPR033177">
    <property type="entry name" value="PSD-B"/>
</dbReference>
<reference evidence="12 13" key="1">
    <citation type="submission" date="2016-10" db="EMBL/GenBank/DDBJ databases">
        <authorList>
            <person name="de Groot N.N."/>
        </authorList>
    </citation>
    <scope>NUCLEOTIDE SEQUENCE [LARGE SCALE GENOMIC DNA]</scope>
    <source>
        <strain evidence="12 13">DSM 18978</strain>
    </source>
</reference>
<evidence type="ECO:0000256" key="7">
    <source>
        <dbReference type="ARBA" id="ARBA00023209"/>
    </source>
</evidence>
<comment type="similarity">
    <text evidence="11">Belongs to the phosphatidylserine decarboxylase family. PSD-B subfamily. Prokaryotic type II sub-subfamily.</text>
</comment>
<dbReference type="GO" id="GO:0006646">
    <property type="term" value="P:phosphatidylethanolamine biosynthetic process"/>
    <property type="evidence" value="ECO:0007669"/>
    <property type="project" value="UniProtKB-UniRule"/>
</dbReference>
<comment type="function">
    <text evidence="11">Catalyzes the formation of phosphatidylethanolamine (PtdEtn) from phosphatidylserine (PtdSer).</text>
</comment>
<dbReference type="AlphaFoldDB" id="A0A1G5GIG3"/>
<sequence length="297" mass="33853">MKIFFVERKTGELKVETVAGDAYLRWTYDTKMGRSILENIMKKKFFSKMIGLYMESPFSRRRLTSFINELSIDMSEALNENISGYKSFNDFFIRKLKPEARPIAKDEEILISPADGRVLVYDNINVCKVVQVKGLDYSLEELIGDKELANSYEGGVCIITRLNPSDYHRFHFPDGGIPITSKRIEGSYYSVNPLALKKVAALYCKNKREITIFQSNNFGEILMIEVGATCVGTIVQTYKKDKQVLKGEEKGFFKFGGSTTIMFIKKDKVKLDSDLIKNSDEGYETKVYMGEGIGKRN</sequence>
<keyword evidence="9 11" id="KW-1208">Phospholipid metabolism</keyword>
<name>A0A1G5GIG3_9FIRM</name>
<keyword evidence="2 11" id="KW-0444">Lipid biosynthesis</keyword>
<dbReference type="EMBL" id="FMUS01000009">
    <property type="protein sequence ID" value="SCY50498.1"/>
    <property type="molecule type" value="Genomic_DNA"/>
</dbReference>
<keyword evidence="3 11" id="KW-0210">Decarboxylase</keyword>
<evidence type="ECO:0000256" key="9">
    <source>
        <dbReference type="ARBA" id="ARBA00023264"/>
    </source>
</evidence>